<dbReference type="OrthoDB" id="1245404at2759"/>
<evidence type="ECO:0000313" key="6">
    <source>
        <dbReference type="EMBL" id="MQL88804.1"/>
    </source>
</evidence>
<dbReference type="AlphaFoldDB" id="A0A843V560"/>
<dbReference type="PANTHER" id="PTHR11527">
    <property type="entry name" value="HEAT-SHOCK PROTEIN 20 FAMILY MEMBER"/>
    <property type="match status" value="1"/>
</dbReference>
<comment type="caution">
    <text evidence="6">The sequence shown here is derived from an EMBL/GenBank/DDBJ whole genome shotgun (WGS) entry which is preliminary data.</text>
</comment>
<dbReference type="Proteomes" id="UP000652761">
    <property type="component" value="Unassembled WGS sequence"/>
</dbReference>
<evidence type="ECO:0000256" key="4">
    <source>
        <dbReference type="SAM" id="MobiDB-lite"/>
    </source>
</evidence>
<proteinExistence type="inferred from homology"/>
<dbReference type="InterPro" id="IPR031107">
    <property type="entry name" value="Small_HSP"/>
</dbReference>
<name>A0A843V560_COLES</name>
<comment type="similarity">
    <text evidence="2 3">Belongs to the small heat shock protein (HSP20) family.</text>
</comment>
<keyword evidence="1" id="KW-0346">Stress response</keyword>
<evidence type="ECO:0000313" key="7">
    <source>
        <dbReference type="Proteomes" id="UP000652761"/>
    </source>
</evidence>
<evidence type="ECO:0000256" key="2">
    <source>
        <dbReference type="PROSITE-ProRule" id="PRU00285"/>
    </source>
</evidence>
<dbReference type="PROSITE" id="PS01031">
    <property type="entry name" value="SHSP"/>
    <property type="match status" value="1"/>
</dbReference>
<dbReference type="InterPro" id="IPR002068">
    <property type="entry name" value="A-crystallin/Hsp20_dom"/>
</dbReference>
<accession>A0A843V560</accession>
<feature type="region of interest" description="Disordered" evidence="4">
    <location>
        <begin position="131"/>
        <end position="159"/>
    </location>
</feature>
<dbReference type="Pfam" id="PF00011">
    <property type="entry name" value="HSP20"/>
    <property type="match status" value="1"/>
</dbReference>
<reference evidence="6" key="1">
    <citation type="submission" date="2017-07" db="EMBL/GenBank/DDBJ databases">
        <title>Taro Niue Genome Assembly and Annotation.</title>
        <authorList>
            <person name="Atibalentja N."/>
            <person name="Keating K."/>
            <person name="Fields C.J."/>
        </authorList>
    </citation>
    <scope>NUCLEOTIDE SEQUENCE</scope>
    <source>
        <strain evidence="6">Niue_2</strain>
        <tissue evidence="6">Leaf</tissue>
    </source>
</reference>
<feature type="compositionally biased region" description="Basic and acidic residues" evidence="4">
    <location>
        <begin position="138"/>
        <end position="151"/>
    </location>
</feature>
<dbReference type="Gene3D" id="2.60.40.790">
    <property type="match status" value="1"/>
</dbReference>
<dbReference type="SUPFAM" id="SSF49764">
    <property type="entry name" value="HSP20-like chaperones"/>
    <property type="match status" value="1"/>
</dbReference>
<protein>
    <recommendedName>
        <fullName evidence="5">SHSP domain-containing protein</fullName>
    </recommendedName>
</protein>
<evidence type="ECO:0000256" key="3">
    <source>
        <dbReference type="RuleBase" id="RU003616"/>
    </source>
</evidence>
<evidence type="ECO:0000256" key="1">
    <source>
        <dbReference type="ARBA" id="ARBA00023016"/>
    </source>
</evidence>
<evidence type="ECO:0000259" key="5">
    <source>
        <dbReference type="PROSITE" id="PS01031"/>
    </source>
</evidence>
<keyword evidence="7" id="KW-1185">Reference proteome</keyword>
<dbReference type="EMBL" id="NMUH01001091">
    <property type="protein sequence ID" value="MQL88804.1"/>
    <property type="molecule type" value="Genomic_DNA"/>
</dbReference>
<gene>
    <name evidence="6" type="ORF">Taro_021374</name>
</gene>
<dbReference type="InterPro" id="IPR008978">
    <property type="entry name" value="HSP20-like_chaperone"/>
</dbReference>
<organism evidence="6 7">
    <name type="scientific">Colocasia esculenta</name>
    <name type="common">Wild taro</name>
    <name type="synonym">Arum esculentum</name>
    <dbReference type="NCBI Taxonomy" id="4460"/>
    <lineage>
        <taxon>Eukaryota</taxon>
        <taxon>Viridiplantae</taxon>
        <taxon>Streptophyta</taxon>
        <taxon>Embryophyta</taxon>
        <taxon>Tracheophyta</taxon>
        <taxon>Spermatophyta</taxon>
        <taxon>Magnoliopsida</taxon>
        <taxon>Liliopsida</taxon>
        <taxon>Araceae</taxon>
        <taxon>Aroideae</taxon>
        <taxon>Colocasieae</taxon>
        <taxon>Colocasia</taxon>
    </lineage>
</organism>
<sequence>MKVHLLLAPVSGPCERSCSLLKWWSPEPQMEALTKELERVLDMAENELDMALDLPEAIQRALDFPDEMEWMLRPPARTYVKLAKAFLRTPADIYEYPDSYAFVLDMPGLEPDMIKVNVEDGRVLHVLGKRTKKPAAGEGEKKAHGEMKEEGGEGATTTAEGETKAIKLIWKLKQYQKII</sequence>
<feature type="domain" description="SHSP" evidence="5">
    <location>
        <begin position="82"/>
        <end position="179"/>
    </location>
</feature>